<dbReference type="AlphaFoldDB" id="A0A8C3YLW0"/>
<evidence type="ECO:0000256" key="9">
    <source>
        <dbReference type="SAM" id="SignalP"/>
    </source>
</evidence>
<dbReference type="GO" id="GO:0042092">
    <property type="term" value="P:type 2 immune response"/>
    <property type="evidence" value="ECO:0007669"/>
    <property type="project" value="Ensembl"/>
</dbReference>
<dbReference type="InterPro" id="IPR013783">
    <property type="entry name" value="Ig-like_fold"/>
</dbReference>
<evidence type="ECO:0000259" key="10">
    <source>
        <dbReference type="PROSITE" id="PS50835"/>
    </source>
</evidence>
<dbReference type="GO" id="GO:0043303">
    <property type="term" value="P:mast cell degranulation"/>
    <property type="evidence" value="ECO:0007669"/>
    <property type="project" value="Ensembl"/>
</dbReference>
<evidence type="ECO:0000313" key="11">
    <source>
        <dbReference type="Ensembl" id="ENSCWAP00000021592.1"/>
    </source>
</evidence>
<keyword evidence="2" id="KW-1003">Cell membrane</keyword>
<reference evidence="11" key="1">
    <citation type="submission" date="2025-08" db="UniProtKB">
        <authorList>
            <consortium name="Ensembl"/>
        </authorList>
    </citation>
    <scope>IDENTIFICATION</scope>
</reference>
<evidence type="ECO:0000256" key="8">
    <source>
        <dbReference type="SAM" id="Phobius"/>
    </source>
</evidence>
<evidence type="ECO:0000256" key="6">
    <source>
        <dbReference type="ARBA" id="ARBA00023157"/>
    </source>
</evidence>
<dbReference type="PROSITE" id="PS50835">
    <property type="entry name" value="IG_LIKE"/>
    <property type="match status" value="2"/>
</dbReference>
<dbReference type="SMART" id="SM00408">
    <property type="entry name" value="IGc2"/>
    <property type="match status" value="2"/>
</dbReference>
<dbReference type="FunFam" id="2.60.40.10:FF:000356">
    <property type="entry name" value="Low affinity immunoglobulin gamma Fc region receptor III-A"/>
    <property type="match status" value="1"/>
</dbReference>
<evidence type="ECO:0000256" key="4">
    <source>
        <dbReference type="ARBA" id="ARBA00022729"/>
    </source>
</evidence>
<reference evidence="11" key="2">
    <citation type="submission" date="2025-09" db="UniProtKB">
        <authorList>
            <consortium name="Ensembl"/>
        </authorList>
    </citation>
    <scope>IDENTIFICATION</scope>
</reference>
<feature type="domain" description="Ig-like" evidence="10">
    <location>
        <begin position="121"/>
        <end position="192"/>
    </location>
</feature>
<dbReference type="GO" id="GO:0043308">
    <property type="term" value="P:eosinophil degranulation"/>
    <property type="evidence" value="ECO:0007669"/>
    <property type="project" value="Ensembl"/>
</dbReference>
<accession>A0A8C3YLW0</accession>
<keyword evidence="3" id="KW-0390">IgG-binding protein</keyword>
<dbReference type="InterPro" id="IPR050488">
    <property type="entry name" value="Ig_Fc_receptor"/>
</dbReference>
<dbReference type="GO" id="GO:0019863">
    <property type="term" value="F:IgE binding"/>
    <property type="evidence" value="ECO:0007669"/>
    <property type="project" value="Ensembl"/>
</dbReference>
<name>A0A8C3YLW0_9CETA</name>
<dbReference type="FunFam" id="2.60.40.10:FF:000217">
    <property type="entry name" value="High affinity immunoglobulin gamma Fc receptor I"/>
    <property type="match status" value="1"/>
</dbReference>
<dbReference type="PANTHER" id="PTHR11481:SF12">
    <property type="entry name" value="HIGH AFFINITY IMMUNOGLOBULIN EPSILON RECEPTOR SUBUNIT ALPHA"/>
    <property type="match status" value="1"/>
</dbReference>
<evidence type="ECO:0000313" key="12">
    <source>
        <dbReference type="Proteomes" id="UP000694540"/>
    </source>
</evidence>
<dbReference type="InterPro" id="IPR036179">
    <property type="entry name" value="Ig-like_dom_sf"/>
</dbReference>
<comment type="subcellular location">
    <subcellularLocation>
        <location evidence="1">Cell membrane</location>
    </subcellularLocation>
</comment>
<keyword evidence="8" id="KW-0812">Transmembrane</keyword>
<dbReference type="SMART" id="SM00409">
    <property type="entry name" value="IG"/>
    <property type="match status" value="2"/>
</dbReference>
<evidence type="ECO:0000256" key="5">
    <source>
        <dbReference type="ARBA" id="ARBA00023136"/>
    </source>
</evidence>
<feature type="domain" description="Ig-like" evidence="10">
    <location>
        <begin position="20"/>
        <end position="109"/>
    </location>
</feature>
<dbReference type="CDD" id="cd05753">
    <property type="entry name" value="Ig2_FcgammaR_like"/>
    <property type="match status" value="1"/>
</dbReference>
<dbReference type="InterPro" id="IPR007110">
    <property type="entry name" value="Ig-like_dom"/>
</dbReference>
<dbReference type="Gene3D" id="2.60.40.10">
    <property type="entry name" value="Immunoglobulins"/>
    <property type="match status" value="2"/>
</dbReference>
<dbReference type="InterPro" id="IPR003599">
    <property type="entry name" value="Ig_sub"/>
</dbReference>
<feature type="chain" id="PRO_5034853594" evidence="9">
    <location>
        <begin position="26"/>
        <end position="256"/>
    </location>
</feature>
<organism evidence="11 12">
    <name type="scientific">Catagonus wagneri</name>
    <name type="common">Chacoan peccary</name>
    <dbReference type="NCBI Taxonomy" id="51154"/>
    <lineage>
        <taxon>Eukaryota</taxon>
        <taxon>Metazoa</taxon>
        <taxon>Chordata</taxon>
        <taxon>Craniata</taxon>
        <taxon>Vertebrata</taxon>
        <taxon>Euteleostomi</taxon>
        <taxon>Mammalia</taxon>
        <taxon>Eutheria</taxon>
        <taxon>Laurasiatheria</taxon>
        <taxon>Artiodactyla</taxon>
        <taxon>Suina</taxon>
        <taxon>Tayassuidae</taxon>
        <taxon>Catagonus</taxon>
    </lineage>
</organism>
<dbReference type="InterPro" id="IPR003598">
    <property type="entry name" value="Ig_sub2"/>
</dbReference>
<dbReference type="GO" id="GO:0009897">
    <property type="term" value="C:external side of plasma membrane"/>
    <property type="evidence" value="ECO:0007669"/>
    <property type="project" value="TreeGrafter"/>
</dbReference>
<keyword evidence="5 8" id="KW-0472">Membrane</keyword>
<dbReference type="GO" id="GO:0019768">
    <property type="term" value="F:high-affinity IgE receptor activity"/>
    <property type="evidence" value="ECO:0007669"/>
    <property type="project" value="Ensembl"/>
</dbReference>
<evidence type="ECO:0000256" key="3">
    <source>
        <dbReference type="ARBA" id="ARBA00022652"/>
    </source>
</evidence>
<dbReference type="SUPFAM" id="SSF48726">
    <property type="entry name" value="Immunoglobulin"/>
    <property type="match status" value="2"/>
</dbReference>
<keyword evidence="4 9" id="KW-0732">Signal</keyword>
<evidence type="ECO:0000256" key="7">
    <source>
        <dbReference type="ARBA" id="ARBA00023180"/>
    </source>
</evidence>
<gene>
    <name evidence="11" type="primary">FCER1A</name>
</gene>
<feature type="transmembrane region" description="Helical" evidence="8">
    <location>
        <begin position="200"/>
        <end position="224"/>
    </location>
</feature>
<dbReference type="PANTHER" id="PTHR11481">
    <property type="entry name" value="IMMUNOGLOBULIN FC RECEPTOR"/>
    <property type="match status" value="1"/>
</dbReference>
<proteinExistence type="predicted"/>
<dbReference type="Ensembl" id="ENSCWAT00000023410.1">
    <property type="protein sequence ID" value="ENSCWAP00000021592.1"/>
    <property type="gene ID" value="ENSCWAG00000016444.1"/>
</dbReference>
<evidence type="ECO:0000256" key="1">
    <source>
        <dbReference type="ARBA" id="ARBA00004236"/>
    </source>
</evidence>
<sequence length="256" mass="29177">MSTPIGAPALLWIALLFFSPDGVAAVILESQLSLNPPWNRIFKGESVTLTCSGIHSLENDSTKWTHNNKILTVNASNWDIVNARTEDSGEYRCQQRLNESEPVYLEVISDWLLLQTSAQVVKEGQSFFLRCHGWRNLNVYKVTYYKDGVALKYWYENHNISITNATREDSGSYCCTGIIQRIPKNSTALTITVKVVPPNYYWLQLHIPLLVAILFVVDTGLLITTQQQFRFLLKIKKTRRGKKYTDPQPTPDPPKD</sequence>
<keyword evidence="7" id="KW-0325">Glycoprotein</keyword>
<dbReference type="Proteomes" id="UP000694540">
    <property type="component" value="Unplaced"/>
</dbReference>
<keyword evidence="6" id="KW-1015">Disulfide bond</keyword>
<keyword evidence="8" id="KW-1133">Transmembrane helix</keyword>
<feature type="signal peptide" evidence="9">
    <location>
        <begin position="1"/>
        <end position="25"/>
    </location>
</feature>
<dbReference type="GO" id="GO:0016068">
    <property type="term" value="P:type I hypersensitivity"/>
    <property type="evidence" value="ECO:0007669"/>
    <property type="project" value="Ensembl"/>
</dbReference>
<evidence type="ECO:0000256" key="2">
    <source>
        <dbReference type="ARBA" id="ARBA00022475"/>
    </source>
</evidence>
<dbReference type="GeneTree" id="ENSGT01050000244808"/>
<dbReference type="GO" id="GO:0019864">
    <property type="term" value="F:IgG binding"/>
    <property type="evidence" value="ECO:0007669"/>
    <property type="project" value="UniProtKB-KW"/>
</dbReference>
<protein>
    <submittedName>
        <fullName evidence="11">Fc epsilon receptor Ia</fullName>
    </submittedName>
</protein>
<dbReference type="Pfam" id="PF13895">
    <property type="entry name" value="Ig_2"/>
    <property type="match status" value="2"/>
</dbReference>
<keyword evidence="12" id="KW-1185">Reference proteome</keyword>